<feature type="region of interest" description="Disordered" evidence="1">
    <location>
        <begin position="422"/>
        <end position="613"/>
    </location>
</feature>
<comment type="caution">
    <text evidence="2">The sequence shown here is derived from an EMBL/GenBank/DDBJ whole genome shotgun (WGS) entry which is preliminary data.</text>
</comment>
<feature type="compositionally biased region" description="Pro residues" evidence="1">
    <location>
        <begin position="333"/>
        <end position="342"/>
    </location>
</feature>
<feature type="compositionally biased region" description="Low complexity" evidence="1">
    <location>
        <begin position="685"/>
        <end position="702"/>
    </location>
</feature>
<feature type="compositionally biased region" description="Low complexity" evidence="1">
    <location>
        <begin position="49"/>
        <end position="60"/>
    </location>
</feature>
<reference evidence="2" key="1">
    <citation type="submission" date="2018-04" db="EMBL/GenBank/DDBJ databases">
        <title>Whole genome sequencing of Hypsizygus marmoreus.</title>
        <authorList>
            <person name="Choi I.-G."/>
            <person name="Min B."/>
            <person name="Kim J.-G."/>
            <person name="Kim S."/>
            <person name="Oh Y.-L."/>
            <person name="Kong W.-S."/>
            <person name="Park H."/>
            <person name="Jeong J."/>
            <person name="Song E.-S."/>
        </authorList>
    </citation>
    <scope>NUCLEOTIDE SEQUENCE [LARGE SCALE GENOMIC DNA]</scope>
    <source>
        <strain evidence="2">51987-8</strain>
    </source>
</reference>
<evidence type="ECO:0008006" key="4">
    <source>
        <dbReference type="Google" id="ProtNLM"/>
    </source>
</evidence>
<accession>A0A369JMF9</accession>
<feature type="compositionally biased region" description="Basic and acidic residues" evidence="1">
    <location>
        <begin position="538"/>
        <end position="556"/>
    </location>
</feature>
<feature type="compositionally biased region" description="Polar residues" evidence="1">
    <location>
        <begin position="260"/>
        <end position="271"/>
    </location>
</feature>
<feature type="compositionally biased region" description="Low complexity" evidence="1">
    <location>
        <begin position="131"/>
        <end position="140"/>
    </location>
</feature>
<feature type="compositionally biased region" description="Basic and acidic residues" evidence="1">
    <location>
        <begin position="446"/>
        <end position="471"/>
    </location>
</feature>
<keyword evidence="3" id="KW-1185">Reference proteome</keyword>
<feature type="region of interest" description="Disordered" evidence="1">
    <location>
        <begin position="255"/>
        <end position="344"/>
    </location>
</feature>
<dbReference type="Proteomes" id="UP000076154">
    <property type="component" value="Unassembled WGS sequence"/>
</dbReference>
<protein>
    <recommendedName>
        <fullName evidence="4">NTF2 domain-containing protein</fullName>
    </recommendedName>
</protein>
<proteinExistence type="predicted"/>
<name>A0A369JMF9_HYPMA</name>
<feature type="compositionally biased region" description="Pro residues" evidence="1">
    <location>
        <begin position="273"/>
        <end position="284"/>
    </location>
</feature>
<evidence type="ECO:0000256" key="1">
    <source>
        <dbReference type="SAM" id="MobiDB-lite"/>
    </source>
</evidence>
<dbReference type="OrthoDB" id="3265156at2759"/>
<dbReference type="InParanoid" id="A0A369JMF9"/>
<sequence>MHPGYTPRHNPRAHWLEPSTSSRASSGSINHREDQQPNEAINKRQQAAPPSLVSTSVPPSRFGGHDRGWAGRGGGASGYGMPRSGWTQHATRGNRSWRGSSYNNRGGRGMGHNDRRIQRPPSVHSEHTSRDASPLVAVPALPPDSNTLPYSTVAAFRVDSYSHSGQHGHQHSHSHSRDAWPLIAASTHPDSTAVPYHTTPAFRVDSYSHPGPSSTHTSSSSFNTFMKSGHSFEPIMYSTPTYPEFERPRLVTPTILPTLPSHTTAMKRSSSPHLPPTPQDPTPPLKRRKLNHSSSSSQTPLRFIKPEEHDLSLPNPTPTPPAQHQKQIKPEPRTPSPAPPPSRRLITESCQLYPLPPSCRKHPSSNPDYVKNRNALIAKERAILRGRGLRVVNVLFRDDGMVLEWKSDVPVWEDTLLPERTAVVGSADDDGREEEEDGGGGVAVMSREEVKGSREEVQRSRRSCSRDKLDSIPEQSTSTTTIPLSIPEQSNSPSPKHLKPKPKSKSKPPLPGRRKKVEIEDVDYDRARSPPGPSTLPQKEKEKGKGKAKGKEKERPPLPGRGKKNIKTEEKEGSVPLRPHKPKPLPLPKLPTSITTSKATSTPPPLLKEKPSLPRRRLPVPKVLPVEAEVRQGGDLSQVWTAEEMVDVEPTAVAFLQRYMHTLATDPGRLGGAYMRDAGFSLRSFSTPTSASSTASSSSSSSITLNPNPPRPNSNHFIHTTIRTDIPRILASVAFCPREVAYDVVSLGREAGGGVLLGVHGVVGAVGEGEGEEERERTVVDMSFLLYRSRSKASREGEGGVEGDGKKEGDPWPLLVVAQQVVVRSLSCLGSGEGVGVGVKWKGKGKEKEKGKRVEDEFPWLV</sequence>
<feature type="compositionally biased region" description="Acidic residues" evidence="1">
    <location>
        <begin position="427"/>
        <end position="438"/>
    </location>
</feature>
<evidence type="ECO:0000313" key="3">
    <source>
        <dbReference type="Proteomes" id="UP000076154"/>
    </source>
</evidence>
<gene>
    <name evidence="2" type="ORF">Hypma_008935</name>
</gene>
<dbReference type="EMBL" id="LUEZ02000046">
    <property type="protein sequence ID" value="RDB23421.1"/>
    <property type="molecule type" value="Genomic_DNA"/>
</dbReference>
<organism evidence="2 3">
    <name type="scientific">Hypsizygus marmoreus</name>
    <name type="common">White beech mushroom</name>
    <name type="synonym">Agaricus marmoreus</name>
    <dbReference type="NCBI Taxonomy" id="39966"/>
    <lineage>
        <taxon>Eukaryota</taxon>
        <taxon>Fungi</taxon>
        <taxon>Dikarya</taxon>
        <taxon>Basidiomycota</taxon>
        <taxon>Agaricomycotina</taxon>
        <taxon>Agaricomycetes</taxon>
        <taxon>Agaricomycetidae</taxon>
        <taxon>Agaricales</taxon>
        <taxon>Tricholomatineae</taxon>
        <taxon>Lyophyllaceae</taxon>
        <taxon>Hypsizygus</taxon>
    </lineage>
</organism>
<feature type="compositionally biased region" description="Low complexity" evidence="1">
    <location>
        <begin position="93"/>
        <end position="105"/>
    </location>
</feature>
<feature type="region of interest" description="Disordered" evidence="1">
    <location>
        <begin position="1"/>
        <end position="140"/>
    </location>
</feature>
<feature type="compositionally biased region" description="Basic residues" evidence="1">
    <location>
        <begin position="496"/>
        <end position="516"/>
    </location>
</feature>
<feature type="compositionally biased region" description="Polar residues" evidence="1">
    <location>
        <begin position="18"/>
        <end position="29"/>
    </location>
</feature>
<feature type="region of interest" description="Disordered" evidence="1">
    <location>
        <begin position="685"/>
        <end position="717"/>
    </location>
</feature>
<evidence type="ECO:0000313" key="2">
    <source>
        <dbReference type="EMBL" id="RDB23421.1"/>
    </source>
</evidence>
<dbReference type="AlphaFoldDB" id="A0A369JMF9"/>